<evidence type="ECO:0000313" key="4">
    <source>
        <dbReference type="Proteomes" id="UP001302321"/>
    </source>
</evidence>
<dbReference type="EMBL" id="MU866098">
    <property type="protein sequence ID" value="KAK4180469.1"/>
    <property type="molecule type" value="Genomic_DNA"/>
</dbReference>
<dbReference type="InterPro" id="IPR029226">
    <property type="entry name" value="Ecp2-like"/>
</dbReference>
<dbReference type="Pfam" id="PF14856">
    <property type="entry name" value="Hce2"/>
    <property type="match status" value="1"/>
</dbReference>
<evidence type="ECO:0000259" key="2">
    <source>
        <dbReference type="Pfam" id="PF14856"/>
    </source>
</evidence>
<evidence type="ECO:0000256" key="1">
    <source>
        <dbReference type="SAM" id="SignalP"/>
    </source>
</evidence>
<dbReference type="AlphaFoldDB" id="A0AAN6WEB5"/>
<accession>A0AAN6WEB5</accession>
<feature type="chain" id="PRO_5043016859" evidence="1">
    <location>
        <begin position="22"/>
        <end position="182"/>
    </location>
</feature>
<feature type="signal peptide" evidence="1">
    <location>
        <begin position="1"/>
        <end position="21"/>
    </location>
</feature>
<dbReference type="Proteomes" id="UP001302321">
    <property type="component" value="Unassembled WGS sequence"/>
</dbReference>
<feature type="domain" description="Ecp2 effector protein-like" evidence="2">
    <location>
        <begin position="66"/>
        <end position="165"/>
    </location>
</feature>
<keyword evidence="1" id="KW-0732">Signal</keyword>
<reference evidence="3" key="2">
    <citation type="submission" date="2023-05" db="EMBL/GenBank/DDBJ databases">
        <authorList>
            <consortium name="Lawrence Berkeley National Laboratory"/>
            <person name="Steindorff A."/>
            <person name="Hensen N."/>
            <person name="Bonometti L."/>
            <person name="Westerberg I."/>
            <person name="Brannstrom I.O."/>
            <person name="Guillou S."/>
            <person name="Cros-Aarteil S."/>
            <person name="Calhoun S."/>
            <person name="Haridas S."/>
            <person name="Kuo A."/>
            <person name="Mondo S."/>
            <person name="Pangilinan J."/>
            <person name="Riley R."/>
            <person name="Labutti K."/>
            <person name="Andreopoulos B."/>
            <person name="Lipzen A."/>
            <person name="Chen C."/>
            <person name="Yanf M."/>
            <person name="Daum C."/>
            <person name="Ng V."/>
            <person name="Clum A."/>
            <person name="Ohm R."/>
            <person name="Martin F."/>
            <person name="Silar P."/>
            <person name="Natvig D."/>
            <person name="Lalanne C."/>
            <person name="Gautier V."/>
            <person name="Ament-Velasquez S.L."/>
            <person name="Kruys A."/>
            <person name="Hutchinson M.I."/>
            <person name="Powell A.J."/>
            <person name="Barry K."/>
            <person name="Miller A.N."/>
            <person name="Grigoriev I.V."/>
            <person name="Debuchy R."/>
            <person name="Gladieux P."/>
            <person name="Thoren M.H."/>
            <person name="Johannesson H."/>
        </authorList>
    </citation>
    <scope>NUCLEOTIDE SEQUENCE</scope>
    <source>
        <strain evidence="3">CBS 892.96</strain>
    </source>
</reference>
<comment type="caution">
    <text evidence="3">The sequence shown here is derived from an EMBL/GenBank/DDBJ whole genome shotgun (WGS) entry which is preliminary data.</text>
</comment>
<protein>
    <submittedName>
        <fullName evidence="3">Necrosis-inducing factor-domain-containing protein</fullName>
    </submittedName>
</protein>
<dbReference type="PROSITE" id="PS51257">
    <property type="entry name" value="PROKAR_LIPOPROTEIN"/>
    <property type="match status" value="1"/>
</dbReference>
<proteinExistence type="predicted"/>
<name>A0AAN6WEB5_9PEZI</name>
<gene>
    <name evidence="3" type="ORF">QBC36DRAFT_286582</name>
</gene>
<keyword evidence="4" id="KW-1185">Reference proteome</keyword>
<organism evidence="3 4">
    <name type="scientific">Triangularia setosa</name>
    <dbReference type="NCBI Taxonomy" id="2587417"/>
    <lineage>
        <taxon>Eukaryota</taxon>
        <taxon>Fungi</taxon>
        <taxon>Dikarya</taxon>
        <taxon>Ascomycota</taxon>
        <taxon>Pezizomycotina</taxon>
        <taxon>Sordariomycetes</taxon>
        <taxon>Sordariomycetidae</taxon>
        <taxon>Sordariales</taxon>
        <taxon>Podosporaceae</taxon>
        <taxon>Triangularia</taxon>
    </lineage>
</organism>
<sequence length="182" mass="20174">MQLSKLTHAVLGLVLAATVSCAPAIRGNTGDIQIPEGFTEVSEGVYFRNTMSVSFDGTALAPQTHYCQLSDFEDRTTPIGANVDDCWQLYKYIATDGEWIILDGHQKMVAFYRTCWVGITAQNGATVKVGNVDVRTAIIESITRFAQTFPGEDFQRVSSRGRFQCGYNYGDACTWGVYQRIM</sequence>
<evidence type="ECO:0000313" key="3">
    <source>
        <dbReference type="EMBL" id="KAK4180469.1"/>
    </source>
</evidence>
<reference evidence="3" key="1">
    <citation type="journal article" date="2023" name="Mol. Phylogenet. Evol.">
        <title>Genome-scale phylogeny and comparative genomics of the fungal order Sordariales.</title>
        <authorList>
            <person name="Hensen N."/>
            <person name="Bonometti L."/>
            <person name="Westerberg I."/>
            <person name="Brannstrom I.O."/>
            <person name="Guillou S."/>
            <person name="Cros-Aarteil S."/>
            <person name="Calhoun S."/>
            <person name="Haridas S."/>
            <person name="Kuo A."/>
            <person name="Mondo S."/>
            <person name="Pangilinan J."/>
            <person name="Riley R."/>
            <person name="LaButti K."/>
            <person name="Andreopoulos B."/>
            <person name="Lipzen A."/>
            <person name="Chen C."/>
            <person name="Yan M."/>
            <person name="Daum C."/>
            <person name="Ng V."/>
            <person name="Clum A."/>
            <person name="Steindorff A."/>
            <person name="Ohm R.A."/>
            <person name="Martin F."/>
            <person name="Silar P."/>
            <person name="Natvig D.O."/>
            <person name="Lalanne C."/>
            <person name="Gautier V."/>
            <person name="Ament-Velasquez S.L."/>
            <person name="Kruys A."/>
            <person name="Hutchinson M.I."/>
            <person name="Powell A.J."/>
            <person name="Barry K."/>
            <person name="Miller A.N."/>
            <person name="Grigoriev I.V."/>
            <person name="Debuchy R."/>
            <person name="Gladieux P."/>
            <person name="Hiltunen Thoren M."/>
            <person name="Johannesson H."/>
        </authorList>
    </citation>
    <scope>NUCLEOTIDE SEQUENCE</scope>
    <source>
        <strain evidence="3">CBS 892.96</strain>
    </source>
</reference>